<sequence>MMVPVHIWAYAFRIWLAAIVALYVAFWLQLGGASSAAVTVAILAQPTRGAALAKAVYRFAATFIGAAMSIVIAGLFPGERVGLLAAFILWVCVCVFVASYFRGFRAYAAVLSGYTVGIITVVNIDTPQKVFTAMTDRVAAITIGILCVTLINDLFGSPPVWLGLERRIAQAWHDVRDYARDVLGGAKDDAERAGMLFAAIAGLRDEVDIVAYDMADGRHRAGGARSAMLALVEIVQQARLLSLFDRGDPLAVTVRDQCLAALDGNRSEALAILVRMHDDELSRSDATIAAIAQIQRALRCVESMIQIEDGLLSVREGSGPARNVRLPRRREFFFALQNAIRVGIAVSVGALFLVFAGWPASALALMITANVCALCTTMRDPSKVVVAAMASFTLAAVSAYIVHFYFLTGSQDFIRLAIGIAPMMMLGCVLSVNPKIAGIGAPMNNIFLFLLAPSNPQSFNALSFFSQCMFVAFALGVVFLAFRLVWPVSELDKQRAVVRATKETLAASVTGKKYSLPALSIALASRIADYVVAATDKHRSHPEMLRGLLATSDLSLVSAAAYDHLEQSSDDPAFRSKLGPLQRALRSGNSRRLYAGARSVLRRMQEGKAGLHEAQLAALADLWSAGLLLDRERRRIRHFDGRGFIKGEGGR</sequence>
<keyword evidence="3" id="KW-1185">Reference proteome</keyword>
<dbReference type="OrthoDB" id="9807111at2"/>
<dbReference type="GO" id="GO:0022857">
    <property type="term" value="F:transmembrane transporter activity"/>
    <property type="evidence" value="ECO:0007669"/>
    <property type="project" value="InterPro"/>
</dbReference>
<comment type="caution">
    <text evidence="2">The sequence shown here is derived from an EMBL/GenBank/DDBJ whole genome shotgun (WGS) entry which is preliminary data.</text>
</comment>
<name>A0A5D3KCY9_9BRAD</name>
<feature type="transmembrane region" description="Helical" evidence="1">
    <location>
        <begin position="82"/>
        <end position="101"/>
    </location>
</feature>
<dbReference type="Pfam" id="PF04632">
    <property type="entry name" value="FUSC"/>
    <property type="match status" value="1"/>
</dbReference>
<feature type="transmembrane region" description="Helical" evidence="1">
    <location>
        <begin position="55"/>
        <end position="76"/>
    </location>
</feature>
<feature type="transmembrane region" description="Helical" evidence="1">
    <location>
        <begin position="464"/>
        <end position="486"/>
    </location>
</feature>
<dbReference type="GO" id="GO:0005886">
    <property type="term" value="C:plasma membrane"/>
    <property type="evidence" value="ECO:0007669"/>
    <property type="project" value="InterPro"/>
</dbReference>
<dbReference type="RefSeq" id="WP_148776006.1">
    <property type="nucleotide sequence ID" value="NZ_VSSS01000051.1"/>
</dbReference>
<proteinExistence type="predicted"/>
<keyword evidence="1" id="KW-1133">Transmembrane helix</keyword>
<reference evidence="2 3" key="1">
    <citation type="submission" date="2019-08" db="EMBL/GenBank/DDBJ databases">
        <title>Bradyrhizobium hipponensis sp. nov., a rhizobium isolated from a Lupinus angustifolius root nodule in Tunisia.</title>
        <authorList>
            <person name="Off K."/>
            <person name="Rejili M."/>
            <person name="Mars M."/>
            <person name="Brachmann A."/>
            <person name="Marin M."/>
        </authorList>
    </citation>
    <scope>NUCLEOTIDE SEQUENCE [LARGE SCALE GENOMIC DNA]</scope>
    <source>
        <strain evidence="2 3">CTAW71</strain>
    </source>
</reference>
<feature type="transmembrane region" description="Helical" evidence="1">
    <location>
        <begin position="138"/>
        <end position="156"/>
    </location>
</feature>
<feature type="transmembrane region" description="Helical" evidence="1">
    <location>
        <begin position="436"/>
        <end position="452"/>
    </location>
</feature>
<dbReference type="EMBL" id="VSSS01000051">
    <property type="protein sequence ID" value="TYL90644.1"/>
    <property type="molecule type" value="Genomic_DNA"/>
</dbReference>
<keyword evidence="1" id="KW-0812">Transmembrane</keyword>
<accession>A0A5D3KCY9</accession>
<dbReference type="InterPro" id="IPR006726">
    <property type="entry name" value="PHBA_efflux_AaeB/fusaric-R"/>
</dbReference>
<feature type="transmembrane region" description="Helical" evidence="1">
    <location>
        <begin position="108"/>
        <end position="126"/>
    </location>
</feature>
<gene>
    <name evidence="2" type="ORF">FXB40_31610</name>
</gene>
<evidence type="ECO:0000313" key="2">
    <source>
        <dbReference type="EMBL" id="TYL90644.1"/>
    </source>
</evidence>
<feature type="transmembrane region" description="Helical" evidence="1">
    <location>
        <begin position="12"/>
        <end position="43"/>
    </location>
</feature>
<protein>
    <submittedName>
        <fullName evidence="2">FUSC family protein</fullName>
    </submittedName>
</protein>
<feature type="transmembrane region" description="Helical" evidence="1">
    <location>
        <begin position="384"/>
        <end position="407"/>
    </location>
</feature>
<feature type="transmembrane region" description="Helical" evidence="1">
    <location>
        <begin position="332"/>
        <end position="354"/>
    </location>
</feature>
<dbReference type="AlphaFoldDB" id="A0A5D3KCY9"/>
<dbReference type="Proteomes" id="UP000324758">
    <property type="component" value="Unassembled WGS sequence"/>
</dbReference>
<evidence type="ECO:0000313" key="3">
    <source>
        <dbReference type="Proteomes" id="UP000324758"/>
    </source>
</evidence>
<keyword evidence="1" id="KW-0472">Membrane</keyword>
<organism evidence="2 3">
    <name type="scientific">Bradyrhizobium rifense</name>
    <dbReference type="NCBI Taxonomy" id="515499"/>
    <lineage>
        <taxon>Bacteria</taxon>
        <taxon>Pseudomonadati</taxon>
        <taxon>Pseudomonadota</taxon>
        <taxon>Alphaproteobacteria</taxon>
        <taxon>Hyphomicrobiales</taxon>
        <taxon>Nitrobacteraceae</taxon>
        <taxon>Bradyrhizobium</taxon>
    </lineage>
</organism>
<evidence type="ECO:0000256" key="1">
    <source>
        <dbReference type="SAM" id="Phobius"/>
    </source>
</evidence>